<dbReference type="PANTHER" id="PTHR16214:SF3">
    <property type="entry name" value="TRANSMEMBRANE PROTEIN 260"/>
    <property type="match status" value="1"/>
</dbReference>
<feature type="transmembrane region" description="Helical" evidence="2">
    <location>
        <begin position="7"/>
        <end position="25"/>
    </location>
</feature>
<keyword evidence="2" id="KW-0812">Transmembrane</keyword>
<evidence type="ECO:0000313" key="3">
    <source>
        <dbReference type="EMBL" id="MDN5200794.1"/>
    </source>
</evidence>
<keyword evidence="1" id="KW-0802">TPR repeat</keyword>
<dbReference type="InterPro" id="IPR019734">
    <property type="entry name" value="TPR_rpt"/>
</dbReference>
<dbReference type="InterPro" id="IPR021280">
    <property type="entry name" value="TMEM260-like"/>
</dbReference>
<keyword evidence="4" id="KW-1185">Reference proteome</keyword>
<protein>
    <submittedName>
        <fullName evidence="3">DUF2723 domain-containing protein</fullName>
    </submittedName>
</protein>
<keyword evidence="2" id="KW-0472">Membrane</keyword>
<dbReference type="EMBL" id="JAUJEA010000001">
    <property type="protein sequence ID" value="MDN5200794.1"/>
    <property type="molecule type" value="Genomic_DNA"/>
</dbReference>
<dbReference type="PROSITE" id="PS50005">
    <property type="entry name" value="TPR"/>
    <property type="match status" value="1"/>
</dbReference>
<accession>A0ABT8KJC3</accession>
<proteinExistence type="predicted"/>
<feature type="transmembrane region" description="Helical" evidence="2">
    <location>
        <begin position="77"/>
        <end position="98"/>
    </location>
</feature>
<dbReference type="Proteomes" id="UP001172082">
    <property type="component" value="Unassembled WGS sequence"/>
</dbReference>
<feature type="transmembrane region" description="Helical" evidence="2">
    <location>
        <begin position="563"/>
        <end position="584"/>
    </location>
</feature>
<feature type="transmembrane region" description="Helical" evidence="2">
    <location>
        <begin position="477"/>
        <end position="493"/>
    </location>
</feature>
<feature type="transmembrane region" description="Helical" evidence="2">
    <location>
        <begin position="177"/>
        <end position="208"/>
    </location>
</feature>
<feature type="transmembrane region" description="Helical" evidence="2">
    <location>
        <begin position="500"/>
        <end position="518"/>
    </location>
</feature>
<feature type="transmembrane region" description="Helical" evidence="2">
    <location>
        <begin position="257"/>
        <end position="279"/>
    </location>
</feature>
<sequence>MNNFRKVNNISGWVIFAIATLVYTLTVEPTASLWDCAEFIAVSYKLEVPHPPGAPFFLLVGRMFSFLAMGDVEQVAYWINMSSVISSGFTILFLYWTIVLLAKKVLGIKTGEETESQSYLLIGAGAIGALAYTFSDSFWFSAVEAEVYALSSFFTAFVFWAILKWELIEDRSQSNRWLILIAYMMGLSIGVHLLNLVTIPCLGLIYYFKRYTSNSFGIIITLLIGFVLIGVVLIGVIPGIPSVAYAIEVQFVNSFGLPFGSGIVFFSVLFIGGIVYGLIYSIRRQKELINTALLCFSFILIGYSSYSIIVIRSNFDPLINENSPDDVASFISYLKREQYGEWPLLYGPYYNAEVLDQKRGAPVYVKGKDEYEVSRYKIKYEYDPERSTIFPRMHSNRPDHVRAYRSAMGLGSDEVPSFFENIVFMFKRQFGHMYFRYFMWNFSGRESDVQDATWLTPFDSASDLPETIRNNKARNNYYMLPLLLGLLGMFFHFKKDQKSFSVIAMLFFLTGLAIVIYLNPPPIEPRERDYIHVGSFYAFAIWIGFGVIALAQLLAKFIKNEKMVPVAATVISLVVPLLMGTQGWDDHDRSNRYFSVDAAKNILNACAPNAILFTGGDNDTFPLWYVQEVEGFRTDVRVIVLTYFNTDWYLNQMRRQSYLSEPLPFSIASETYKQGGLNDYLPLVENPNLQGRAISLRQFIKLVRDNSKAIQVPTRMDGTNINTVPSKTFFINVDTAKVLASGLIPENLRDKVVSRMEIPLKERALEKKDLMILDLIATNNWERPIYFNNTSLIGTGIDVSRYVVQEGSTFRLLPVYNANTNESNVNTDLMYTNMMERSFWRELNNPNVYYNTEDYLNRSITPFRSQFTTLAKALLAEGKTEKAREVIMKSLELMPDDVVPYDYTIAETIDVLRDLGEKELALEIAEVVVKRNDENLAYYIDKGYGGRSREVQLEIFLMNQIIRTLQQEGKTELATEYNTKLKQHYTRVGG</sequence>
<gene>
    <name evidence="3" type="ORF">QQ008_05465</name>
</gene>
<dbReference type="Pfam" id="PF11028">
    <property type="entry name" value="TMEM260-like"/>
    <property type="match status" value="1"/>
</dbReference>
<evidence type="ECO:0000256" key="2">
    <source>
        <dbReference type="SAM" id="Phobius"/>
    </source>
</evidence>
<name>A0ABT8KJC3_9BACT</name>
<feature type="transmembrane region" description="Helical" evidence="2">
    <location>
        <begin position="118"/>
        <end position="135"/>
    </location>
</feature>
<evidence type="ECO:0000256" key="1">
    <source>
        <dbReference type="PROSITE-ProRule" id="PRU00339"/>
    </source>
</evidence>
<feature type="transmembrane region" description="Helical" evidence="2">
    <location>
        <begin position="53"/>
        <end position="70"/>
    </location>
</feature>
<keyword evidence="2" id="KW-1133">Transmembrane helix</keyword>
<feature type="transmembrane region" description="Helical" evidence="2">
    <location>
        <begin position="147"/>
        <end position="165"/>
    </location>
</feature>
<dbReference type="Gene3D" id="1.25.40.10">
    <property type="entry name" value="Tetratricopeptide repeat domain"/>
    <property type="match status" value="1"/>
</dbReference>
<dbReference type="InterPro" id="IPR052724">
    <property type="entry name" value="GT117_domain-containing"/>
</dbReference>
<reference evidence="3" key="1">
    <citation type="submission" date="2023-06" db="EMBL/GenBank/DDBJ databases">
        <title>Genomic of Parafulvivirga corallium.</title>
        <authorList>
            <person name="Wang G."/>
        </authorList>
    </citation>
    <scope>NUCLEOTIDE SEQUENCE</scope>
    <source>
        <strain evidence="3">BMA10</strain>
    </source>
</reference>
<dbReference type="PANTHER" id="PTHR16214">
    <property type="entry name" value="TRANSMEMBRANE PROTEIN 260"/>
    <property type="match status" value="1"/>
</dbReference>
<dbReference type="InterPro" id="IPR011990">
    <property type="entry name" value="TPR-like_helical_dom_sf"/>
</dbReference>
<dbReference type="RefSeq" id="WP_346750814.1">
    <property type="nucleotide sequence ID" value="NZ_JAUJEA010000001.1"/>
</dbReference>
<organism evidence="3 4">
    <name type="scientific">Splendidivirga corallicola</name>
    <dbReference type="NCBI Taxonomy" id="3051826"/>
    <lineage>
        <taxon>Bacteria</taxon>
        <taxon>Pseudomonadati</taxon>
        <taxon>Bacteroidota</taxon>
        <taxon>Cytophagia</taxon>
        <taxon>Cytophagales</taxon>
        <taxon>Splendidivirgaceae</taxon>
        <taxon>Splendidivirga</taxon>
    </lineage>
</organism>
<feature type="transmembrane region" description="Helical" evidence="2">
    <location>
        <begin position="291"/>
        <end position="311"/>
    </location>
</feature>
<feature type="repeat" description="TPR" evidence="1">
    <location>
        <begin position="864"/>
        <end position="897"/>
    </location>
</feature>
<feature type="transmembrane region" description="Helical" evidence="2">
    <location>
        <begin position="215"/>
        <end position="237"/>
    </location>
</feature>
<feature type="transmembrane region" description="Helical" evidence="2">
    <location>
        <begin position="530"/>
        <end position="551"/>
    </location>
</feature>
<comment type="caution">
    <text evidence="3">The sequence shown here is derived from an EMBL/GenBank/DDBJ whole genome shotgun (WGS) entry which is preliminary data.</text>
</comment>
<evidence type="ECO:0000313" key="4">
    <source>
        <dbReference type="Proteomes" id="UP001172082"/>
    </source>
</evidence>